<evidence type="ECO:0000313" key="2">
    <source>
        <dbReference type="EMBL" id="CAB4320440.1"/>
    </source>
</evidence>
<feature type="region of interest" description="Disordered" evidence="1">
    <location>
        <begin position="148"/>
        <end position="169"/>
    </location>
</feature>
<protein>
    <submittedName>
        <fullName evidence="2">Uncharacterized protein</fullName>
    </submittedName>
</protein>
<dbReference type="EMBL" id="CAEKKB010000008">
    <property type="protein sequence ID" value="CAB4320440.1"/>
    <property type="molecule type" value="Genomic_DNA"/>
</dbReference>
<dbReference type="AlphaFoldDB" id="A0A6J5Y2S5"/>
<organism evidence="2 3">
    <name type="scientific">Prunus armeniaca</name>
    <name type="common">Apricot</name>
    <name type="synonym">Armeniaca vulgaris</name>
    <dbReference type="NCBI Taxonomy" id="36596"/>
    <lineage>
        <taxon>Eukaryota</taxon>
        <taxon>Viridiplantae</taxon>
        <taxon>Streptophyta</taxon>
        <taxon>Embryophyta</taxon>
        <taxon>Tracheophyta</taxon>
        <taxon>Spermatophyta</taxon>
        <taxon>Magnoliopsida</taxon>
        <taxon>eudicotyledons</taxon>
        <taxon>Gunneridae</taxon>
        <taxon>Pentapetalae</taxon>
        <taxon>rosids</taxon>
        <taxon>fabids</taxon>
        <taxon>Rosales</taxon>
        <taxon>Rosaceae</taxon>
        <taxon>Amygdaloideae</taxon>
        <taxon>Amygdaleae</taxon>
        <taxon>Prunus</taxon>
    </lineage>
</organism>
<gene>
    <name evidence="2" type="ORF">ORAREDHAP_LOCUS49267</name>
</gene>
<evidence type="ECO:0000313" key="3">
    <source>
        <dbReference type="Proteomes" id="UP000507245"/>
    </source>
</evidence>
<proteinExistence type="predicted"/>
<reference evidence="3" key="1">
    <citation type="journal article" date="2020" name="Genome Biol.">
        <title>Gamete binning: chromosome-level and haplotype-resolved genome assembly enabled by high-throughput single-cell sequencing of gamete genomes.</title>
        <authorList>
            <person name="Campoy J.A."/>
            <person name="Sun H."/>
            <person name="Goel M."/>
            <person name="Jiao W.-B."/>
            <person name="Folz-Donahue K."/>
            <person name="Wang N."/>
            <person name="Rubio M."/>
            <person name="Liu C."/>
            <person name="Kukat C."/>
            <person name="Ruiz D."/>
            <person name="Huettel B."/>
            <person name="Schneeberger K."/>
        </authorList>
    </citation>
    <scope>NUCLEOTIDE SEQUENCE [LARGE SCALE GENOMIC DNA]</scope>
    <source>
        <strain evidence="3">cv. Rojo Pasion</strain>
    </source>
</reference>
<name>A0A6J5Y2S5_PRUAR</name>
<evidence type="ECO:0000256" key="1">
    <source>
        <dbReference type="SAM" id="MobiDB-lite"/>
    </source>
</evidence>
<keyword evidence="3" id="KW-1185">Reference proteome</keyword>
<dbReference type="Proteomes" id="UP000507245">
    <property type="component" value="Unassembled WGS sequence"/>
</dbReference>
<accession>A0A6J5Y2S5</accession>
<sequence>MMKFAPRFSTPHQPPLSPILPGSNLGPFPMEIPPREVYSQAPPALLENSSTLQFAGAPFGFVISLGSMAISWDCVSPDLSNPFALMPIIQLSEGLLRKSRSIPKKARRRVHGVYLGKPSVKRKQLEEVVICGELLVADADCVSPKRFCSGASSDKAKETALVESPRGPS</sequence>